<dbReference type="EMBL" id="PEVC01000059">
    <property type="protein sequence ID" value="PIV00242.1"/>
    <property type="molecule type" value="Genomic_DNA"/>
</dbReference>
<evidence type="ECO:0000256" key="8">
    <source>
        <dbReference type="SAM" id="Phobius"/>
    </source>
</evidence>
<dbReference type="AlphaFoldDB" id="A0A2M7BAW6"/>
<feature type="transmembrane region" description="Helical" evidence="8">
    <location>
        <begin position="207"/>
        <end position="232"/>
    </location>
</feature>
<feature type="transmembrane region" description="Helical" evidence="8">
    <location>
        <begin position="348"/>
        <end position="364"/>
    </location>
</feature>
<evidence type="ECO:0000256" key="1">
    <source>
        <dbReference type="ARBA" id="ARBA00004651"/>
    </source>
</evidence>
<feature type="transmembrane region" description="Helical" evidence="8">
    <location>
        <begin position="151"/>
        <end position="171"/>
    </location>
</feature>
<evidence type="ECO:0000256" key="6">
    <source>
        <dbReference type="ARBA" id="ARBA00022989"/>
    </source>
</evidence>
<feature type="transmembrane region" description="Helical" evidence="8">
    <location>
        <begin position="293"/>
        <end position="313"/>
    </location>
</feature>
<keyword evidence="3" id="KW-0328">Glycosyltransferase</keyword>
<proteinExistence type="predicted"/>
<keyword evidence="4" id="KW-0808">Transferase</keyword>
<feature type="transmembrane region" description="Helical" evidence="8">
    <location>
        <begin position="12"/>
        <end position="28"/>
    </location>
</feature>
<comment type="subcellular location">
    <subcellularLocation>
        <location evidence="1">Cell membrane</location>
        <topology evidence="1">Multi-pass membrane protein</topology>
    </subcellularLocation>
</comment>
<evidence type="ECO:0000259" key="9">
    <source>
        <dbReference type="Pfam" id="PF13231"/>
    </source>
</evidence>
<dbReference type="GO" id="GO:0016763">
    <property type="term" value="F:pentosyltransferase activity"/>
    <property type="evidence" value="ECO:0007669"/>
    <property type="project" value="TreeGrafter"/>
</dbReference>
<sequence length="481" mass="55841">MNKFLNQKYFKFSLLSIIFILGVCLRLWKYPFYPFVGHAEEYLYVWSGLSLIEKGVPISWNDLLVYKEENVYWRGVAPNNGPSQGGLGVRLLKPWLDEPPLFSLMVGGIAKLYSMPNFTVISSYVIRIPSLIISFLSMLFVFLLARKLFGYWQGIFSLLIYSIIPTVVFGSRLAVPENLIALLMIACLYLMISYLDSKKKWQRNLAIILAGLAGLAKPTGYLLVFFITFFLLEKRRWKEAFLTFIISSLIFFIPFLAYGNYFDWQLFKEVIRIQGTRPAGWSSLSFILTNPGFSIEVFLDGMIILGMISLFYLIFKKQTGKGERIILFSLIFALLVTMISGGKHDQLTWYRYPLYPFMAISISLMIKEIFFDPSFFLSAIFIPLAFSNVDILENPFWKLNYLIRSMPYRIVFFLLLLPSILKLFLKNKFFTILAKLVIIVSVFFLIGVNIWVIESRFNILCDHEHCPLPEKINLLKPFYNR</sequence>
<accession>A0A2M7BAW6</accession>
<evidence type="ECO:0000256" key="5">
    <source>
        <dbReference type="ARBA" id="ARBA00022692"/>
    </source>
</evidence>
<dbReference type="GO" id="GO:0009103">
    <property type="term" value="P:lipopolysaccharide biosynthetic process"/>
    <property type="evidence" value="ECO:0007669"/>
    <property type="project" value="UniProtKB-ARBA"/>
</dbReference>
<feature type="domain" description="Glycosyltransferase RgtA/B/C/D-like" evidence="9">
    <location>
        <begin position="97"/>
        <end position="257"/>
    </location>
</feature>
<feature type="transmembrane region" description="Helical" evidence="8">
    <location>
        <begin position="128"/>
        <end position="145"/>
    </location>
</feature>
<evidence type="ECO:0000256" key="2">
    <source>
        <dbReference type="ARBA" id="ARBA00022475"/>
    </source>
</evidence>
<keyword evidence="7 8" id="KW-0472">Membrane</keyword>
<keyword evidence="2" id="KW-1003">Cell membrane</keyword>
<dbReference type="GO" id="GO:0005886">
    <property type="term" value="C:plasma membrane"/>
    <property type="evidence" value="ECO:0007669"/>
    <property type="project" value="UniProtKB-SubCell"/>
</dbReference>
<comment type="caution">
    <text evidence="10">The sequence shown here is derived from an EMBL/GenBank/DDBJ whole genome shotgun (WGS) entry which is preliminary data.</text>
</comment>
<gene>
    <name evidence="10" type="ORF">COS54_03345</name>
</gene>
<keyword evidence="5 8" id="KW-0812">Transmembrane</keyword>
<evidence type="ECO:0000256" key="4">
    <source>
        <dbReference type="ARBA" id="ARBA00022679"/>
    </source>
</evidence>
<feature type="transmembrane region" description="Helical" evidence="8">
    <location>
        <begin position="406"/>
        <end position="425"/>
    </location>
</feature>
<feature type="transmembrane region" description="Helical" evidence="8">
    <location>
        <begin position="178"/>
        <end position="195"/>
    </location>
</feature>
<dbReference type="PANTHER" id="PTHR33908:SF11">
    <property type="entry name" value="MEMBRANE PROTEIN"/>
    <property type="match status" value="1"/>
</dbReference>
<dbReference type="InterPro" id="IPR050297">
    <property type="entry name" value="LipidA_mod_glycosyltrf_83"/>
</dbReference>
<feature type="transmembrane region" description="Helical" evidence="8">
    <location>
        <begin position="325"/>
        <end position="342"/>
    </location>
</feature>
<evidence type="ECO:0000313" key="11">
    <source>
        <dbReference type="Proteomes" id="UP000229631"/>
    </source>
</evidence>
<feature type="transmembrane region" description="Helical" evidence="8">
    <location>
        <begin position="432"/>
        <end position="453"/>
    </location>
</feature>
<evidence type="ECO:0000256" key="7">
    <source>
        <dbReference type="ARBA" id="ARBA00023136"/>
    </source>
</evidence>
<keyword evidence="6 8" id="KW-1133">Transmembrane helix</keyword>
<feature type="transmembrane region" description="Helical" evidence="8">
    <location>
        <begin position="239"/>
        <end position="258"/>
    </location>
</feature>
<organism evidence="10 11">
    <name type="scientific">Candidatus Shapirobacteria bacterium CG03_land_8_20_14_0_80_39_12</name>
    <dbReference type="NCBI Taxonomy" id="1974879"/>
    <lineage>
        <taxon>Bacteria</taxon>
        <taxon>Candidatus Shapironibacteriota</taxon>
    </lineage>
</organism>
<name>A0A2M7BAW6_9BACT</name>
<dbReference type="PANTHER" id="PTHR33908">
    <property type="entry name" value="MANNOSYLTRANSFERASE YKCB-RELATED"/>
    <property type="match status" value="1"/>
</dbReference>
<reference evidence="11" key="1">
    <citation type="submission" date="2017-09" db="EMBL/GenBank/DDBJ databases">
        <title>Depth-based differentiation of microbial function through sediment-hosted aquifers and enrichment of novel symbionts in the deep terrestrial subsurface.</title>
        <authorList>
            <person name="Probst A.J."/>
            <person name="Ladd B."/>
            <person name="Jarett J.K."/>
            <person name="Geller-Mcgrath D.E."/>
            <person name="Sieber C.M.K."/>
            <person name="Emerson J.B."/>
            <person name="Anantharaman K."/>
            <person name="Thomas B.C."/>
            <person name="Malmstrom R."/>
            <person name="Stieglmeier M."/>
            <person name="Klingl A."/>
            <person name="Woyke T."/>
            <person name="Ryan C.M."/>
            <person name="Banfield J.F."/>
        </authorList>
    </citation>
    <scope>NUCLEOTIDE SEQUENCE [LARGE SCALE GENOMIC DNA]</scope>
</reference>
<protein>
    <recommendedName>
        <fullName evidence="9">Glycosyltransferase RgtA/B/C/D-like domain-containing protein</fullName>
    </recommendedName>
</protein>
<dbReference type="InterPro" id="IPR038731">
    <property type="entry name" value="RgtA/B/C-like"/>
</dbReference>
<dbReference type="Proteomes" id="UP000229631">
    <property type="component" value="Unassembled WGS sequence"/>
</dbReference>
<evidence type="ECO:0000256" key="3">
    <source>
        <dbReference type="ARBA" id="ARBA00022676"/>
    </source>
</evidence>
<evidence type="ECO:0000313" key="10">
    <source>
        <dbReference type="EMBL" id="PIV00242.1"/>
    </source>
</evidence>
<dbReference type="Pfam" id="PF13231">
    <property type="entry name" value="PMT_2"/>
    <property type="match status" value="1"/>
</dbReference>